<protein>
    <submittedName>
        <fullName evidence="1">Uncharacterized protein</fullName>
    </submittedName>
</protein>
<accession>A0ABT1BY21</accession>
<proteinExistence type="predicted"/>
<evidence type="ECO:0000313" key="1">
    <source>
        <dbReference type="EMBL" id="MCO6025986.1"/>
    </source>
</evidence>
<dbReference type="EMBL" id="JAMXLY010000034">
    <property type="protein sequence ID" value="MCO6025986.1"/>
    <property type="molecule type" value="Genomic_DNA"/>
</dbReference>
<organism evidence="1 2">
    <name type="scientific">Segatella cerevisiae</name>
    <dbReference type="NCBI Taxonomy" id="2053716"/>
    <lineage>
        <taxon>Bacteria</taxon>
        <taxon>Pseudomonadati</taxon>
        <taxon>Bacteroidota</taxon>
        <taxon>Bacteroidia</taxon>
        <taxon>Bacteroidales</taxon>
        <taxon>Prevotellaceae</taxon>
        <taxon>Segatella</taxon>
    </lineage>
</organism>
<dbReference type="RefSeq" id="WP_252761343.1">
    <property type="nucleotide sequence ID" value="NZ_JAMXLY010000034.1"/>
</dbReference>
<evidence type="ECO:0000313" key="2">
    <source>
        <dbReference type="Proteomes" id="UP001204015"/>
    </source>
</evidence>
<name>A0ABT1BY21_9BACT</name>
<keyword evidence="2" id="KW-1185">Reference proteome</keyword>
<reference evidence="1 2" key="1">
    <citation type="submission" date="2022-06" db="EMBL/GenBank/DDBJ databases">
        <title>A taxonomic note on the genus Prevotella: Description of four novel genera and emended description of the genera Hallella and Xylanibacter.</title>
        <authorList>
            <person name="Hitch T.C.A."/>
        </authorList>
    </citation>
    <scope>NUCLEOTIDE SEQUENCE [LARGE SCALE GENOMIC DNA]</scope>
    <source>
        <strain evidence="1 2">DSM 100619</strain>
    </source>
</reference>
<sequence length="152" mass="17230">MNNKIDESLMFVIRHYRKGRLNKKKAYRRFCKITGYKSRSFFSTPLKIAAAILVVATVVFAATKGFYKQNRPVKRPTQIQMDSTNKKNHAVDTLQTASFHFDHTPVTYALEEVGKKYNAVLLSSDSTKEISGTIEVSNLSEAITVLENTLNH</sequence>
<dbReference type="Proteomes" id="UP001204015">
    <property type="component" value="Unassembled WGS sequence"/>
</dbReference>
<comment type="caution">
    <text evidence="1">The sequence shown here is derived from an EMBL/GenBank/DDBJ whole genome shotgun (WGS) entry which is preliminary data.</text>
</comment>
<gene>
    <name evidence="1" type="ORF">NG821_09070</name>
</gene>